<reference evidence="1 2" key="1">
    <citation type="submission" date="2018-10" db="EMBL/GenBank/DDBJ databases">
        <title>Propionibacterium australiense Genome Sequencing and Assembly.</title>
        <authorList>
            <person name="Bernier A.-M."/>
            <person name="Bernard K."/>
        </authorList>
    </citation>
    <scope>NUCLEOTIDE SEQUENCE [LARGE SCALE GENOMIC DNA]</scope>
    <source>
        <strain evidence="1 2">NML98A078</strain>
    </source>
</reference>
<dbReference type="AlphaFoldDB" id="A0A8B3FM47"/>
<evidence type="ECO:0000313" key="2">
    <source>
        <dbReference type="Proteomes" id="UP000279336"/>
    </source>
</evidence>
<evidence type="ECO:0000313" key="1">
    <source>
        <dbReference type="EMBL" id="RLP13048.1"/>
    </source>
</evidence>
<proteinExistence type="predicted"/>
<sequence>MVSTDAEDGTAAEIAAWVRSLHPDPDLILWYIDDSFAGHVDLFPGISAEQVHDNWVDHREHDPYAEYPGYFE</sequence>
<accession>A0A8B3FM47</accession>
<gene>
    <name evidence="1" type="ORF">D7U36_01070</name>
</gene>
<dbReference type="EMBL" id="RCIW01000001">
    <property type="protein sequence ID" value="RLP13048.1"/>
    <property type="molecule type" value="Genomic_DNA"/>
</dbReference>
<dbReference type="Proteomes" id="UP000279336">
    <property type="component" value="Unassembled WGS sequence"/>
</dbReference>
<organism evidence="1 2">
    <name type="scientific">Propionibacterium australiense</name>
    <dbReference type="NCBI Taxonomy" id="119981"/>
    <lineage>
        <taxon>Bacteria</taxon>
        <taxon>Bacillati</taxon>
        <taxon>Actinomycetota</taxon>
        <taxon>Actinomycetes</taxon>
        <taxon>Propionibacteriales</taxon>
        <taxon>Propionibacteriaceae</taxon>
        <taxon>Propionibacterium</taxon>
    </lineage>
</organism>
<comment type="caution">
    <text evidence="1">The sequence shown here is derived from an EMBL/GenBank/DDBJ whole genome shotgun (WGS) entry which is preliminary data.</text>
</comment>
<name>A0A8B3FM47_9ACTN</name>
<protein>
    <submittedName>
        <fullName evidence="1">Uncharacterized protein</fullName>
    </submittedName>
</protein>